<organism evidence="1 2">
    <name type="scientific">Hygrophoropsis aurantiaca</name>
    <dbReference type="NCBI Taxonomy" id="72124"/>
    <lineage>
        <taxon>Eukaryota</taxon>
        <taxon>Fungi</taxon>
        <taxon>Dikarya</taxon>
        <taxon>Basidiomycota</taxon>
        <taxon>Agaricomycotina</taxon>
        <taxon>Agaricomycetes</taxon>
        <taxon>Agaricomycetidae</taxon>
        <taxon>Boletales</taxon>
        <taxon>Coniophorineae</taxon>
        <taxon>Hygrophoropsidaceae</taxon>
        <taxon>Hygrophoropsis</taxon>
    </lineage>
</organism>
<reference evidence="1" key="1">
    <citation type="journal article" date="2021" name="New Phytol.">
        <title>Evolutionary innovations through gain and loss of genes in the ectomycorrhizal Boletales.</title>
        <authorList>
            <person name="Wu G."/>
            <person name="Miyauchi S."/>
            <person name="Morin E."/>
            <person name="Kuo A."/>
            <person name="Drula E."/>
            <person name="Varga T."/>
            <person name="Kohler A."/>
            <person name="Feng B."/>
            <person name="Cao Y."/>
            <person name="Lipzen A."/>
            <person name="Daum C."/>
            <person name="Hundley H."/>
            <person name="Pangilinan J."/>
            <person name="Johnson J."/>
            <person name="Barry K."/>
            <person name="LaButti K."/>
            <person name="Ng V."/>
            <person name="Ahrendt S."/>
            <person name="Min B."/>
            <person name="Choi I.G."/>
            <person name="Park H."/>
            <person name="Plett J.M."/>
            <person name="Magnuson J."/>
            <person name="Spatafora J.W."/>
            <person name="Nagy L.G."/>
            <person name="Henrissat B."/>
            <person name="Grigoriev I.V."/>
            <person name="Yang Z.L."/>
            <person name="Xu J."/>
            <person name="Martin F.M."/>
        </authorList>
    </citation>
    <scope>NUCLEOTIDE SEQUENCE</scope>
    <source>
        <strain evidence="1">ATCC 28755</strain>
    </source>
</reference>
<comment type="caution">
    <text evidence="1">The sequence shown here is derived from an EMBL/GenBank/DDBJ whole genome shotgun (WGS) entry which is preliminary data.</text>
</comment>
<protein>
    <submittedName>
        <fullName evidence="1">Uncharacterized protein</fullName>
    </submittedName>
</protein>
<sequence length="363" mass="42287">MSPTSLIDLPDETLLDIIDYQRDKKPVALACKRLNSICSHWFFRTYHLRLRVNSWDYSKYAKPVLALDTNETLQKWDNDAVHARLAHLREKAPHVRELVVYNAAEKGVDLFPEDIVPELMRMLEACTRITAVRFNVDVLDRLPVCFWNWFATIGVLKVDLGRLAAPQPSGQLKRLDSITSYEGCLYDEARPFLEFINPTEIKLNYLEYDTPTPMTRISLFKPLAAHFHRLTTLKIELDYRRGWKHALFDFADIPQASVNMTVYLCVEYKMHIPAIWLSFKKELPTLFVEDLGGFDVRRERGSKTVAIYRPPAQHITSTGWVPKHADHKENAAEEKAEAEAMGRYYEAKMRREFERMHGSSRRR</sequence>
<name>A0ACB7ZU90_9AGAM</name>
<proteinExistence type="predicted"/>
<gene>
    <name evidence="1" type="ORF">BJ138DRAFT_1166075</name>
</gene>
<dbReference type="EMBL" id="MU268381">
    <property type="protein sequence ID" value="KAH7904719.1"/>
    <property type="molecule type" value="Genomic_DNA"/>
</dbReference>
<evidence type="ECO:0000313" key="1">
    <source>
        <dbReference type="EMBL" id="KAH7904719.1"/>
    </source>
</evidence>
<dbReference type="Proteomes" id="UP000790377">
    <property type="component" value="Unassembled WGS sequence"/>
</dbReference>
<evidence type="ECO:0000313" key="2">
    <source>
        <dbReference type="Proteomes" id="UP000790377"/>
    </source>
</evidence>
<keyword evidence="2" id="KW-1185">Reference proteome</keyword>
<accession>A0ACB7ZU90</accession>